<name>A0A2W5FJC2_9BACT</name>
<feature type="signal peptide" evidence="1">
    <location>
        <begin position="1"/>
        <end position="21"/>
    </location>
</feature>
<dbReference type="InterPro" id="IPR007372">
    <property type="entry name" value="Lipid/polyisoprenoid-bd_YceI"/>
</dbReference>
<dbReference type="Proteomes" id="UP000249739">
    <property type="component" value="Unassembled WGS sequence"/>
</dbReference>
<gene>
    <name evidence="3" type="ORF">DI586_05070</name>
</gene>
<dbReference type="PANTHER" id="PTHR34406">
    <property type="entry name" value="PROTEIN YCEI"/>
    <property type="match status" value="1"/>
</dbReference>
<sequence>MSVSKILLTSALLLTAAPAFAQMPSPAVNKDPSQQPQGIYKIDPRHTSVIWKVMHMGISDYTAKFSKVDGELVFDPNDVTKSKVSITIPASSVETGLPDFDKEIAGEKFFGGDKNPNITFVSTSVKKTGDDEGEVTGNLTLNGITKPVTLDVEFYGGIDHPMMKARALGFSAETTIKRSDFGVTYGIPMVGDEVKIEIETEFHQTATEAPKKQ</sequence>
<comment type="caution">
    <text evidence="3">The sequence shown here is derived from an EMBL/GenBank/DDBJ whole genome shotgun (WGS) entry which is preliminary data.</text>
</comment>
<reference evidence="3 4" key="1">
    <citation type="submission" date="2017-08" db="EMBL/GenBank/DDBJ databases">
        <title>Infants hospitalized years apart are colonized by the same room-sourced microbial strains.</title>
        <authorList>
            <person name="Brooks B."/>
            <person name="Olm M.R."/>
            <person name="Firek B.A."/>
            <person name="Baker R."/>
            <person name="Thomas B.C."/>
            <person name="Morowitz M.J."/>
            <person name="Banfield J.F."/>
        </authorList>
    </citation>
    <scope>NUCLEOTIDE SEQUENCE [LARGE SCALE GENOMIC DNA]</scope>
    <source>
        <strain evidence="3">S2_006_000_R2_64</strain>
    </source>
</reference>
<dbReference type="SMART" id="SM00867">
    <property type="entry name" value="YceI"/>
    <property type="match status" value="1"/>
</dbReference>
<proteinExistence type="predicted"/>
<dbReference type="SUPFAM" id="SSF101874">
    <property type="entry name" value="YceI-like"/>
    <property type="match status" value="1"/>
</dbReference>
<evidence type="ECO:0000313" key="3">
    <source>
        <dbReference type="EMBL" id="PZP56031.1"/>
    </source>
</evidence>
<organism evidence="3 4">
    <name type="scientific">Micavibrio aeruginosavorus</name>
    <dbReference type="NCBI Taxonomy" id="349221"/>
    <lineage>
        <taxon>Bacteria</taxon>
        <taxon>Pseudomonadati</taxon>
        <taxon>Bdellovibrionota</taxon>
        <taxon>Bdellovibrionia</taxon>
        <taxon>Bdellovibrionales</taxon>
        <taxon>Pseudobdellovibrionaceae</taxon>
        <taxon>Micavibrio</taxon>
    </lineage>
</organism>
<evidence type="ECO:0000256" key="1">
    <source>
        <dbReference type="SAM" id="SignalP"/>
    </source>
</evidence>
<keyword evidence="1" id="KW-0732">Signal</keyword>
<evidence type="ECO:0000313" key="4">
    <source>
        <dbReference type="Proteomes" id="UP000249739"/>
    </source>
</evidence>
<accession>A0A2W5FJC2</accession>
<feature type="chain" id="PRO_5016098463" evidence="1">
    <location>
        <begin position="22"/>
        <end position="213"/>
    </location>
</feature>
<dbReference type="Gene3D" id="2.40.128.110">
    <property type="entry name" value="Lipid/polyisoprenoid-binding, YceI-like"/>
    <property type="match status" value="1"/>
</dbReference>
<protein>
    <submittedName>
        <fullName evidence="3">Polyisoprenoid-binding protein</fullName>
    </submittedName>
</protein>
<dbReference type="InterPro" id="IPR036761">
    <property type="entry name" value="TTHA0802/YceI-like_sf"/>
</dbReference>
<dbReference type="EMBL" id="QFOT01000041">
    <property type="protein sequence ID" value="PZP56031.1"/>
    <property type="molecule type" value="Genomic_DNA"/>
</dbReference>
<dbReference type="AlphaFoldDB" id="A0A2W5FJC2"/>
<evidence type="ECO:0000259" key="2">
    <source>
        <dbReference type="SMART" id="SM00867"/>
    </source>
</evidence>
<feature type="domain" description="Lipid/polyisoprenoid-binding YceI-like" evidence="2">
    <location>
        <begin position="39"/>
        <end position="203"/>
    </location>
</feature>
<dbReference type="Pfam" id="PF04264">
    <property type="entry name" value="YceI"/>
    <property type="match status" value="1"/>
</dbReference>
<dbReference type="PANTHER" id="PTHR34406:SF1">
    <property type="entry name" value="PROTEIN YCEI"/>
    <property type="match status" value="1"/>
</dbReference>